<evidence type="ECO:0000256" key="1">
    <source>
        <dbReference type="ARBA" id="ARBA00022679"/>
    </source>
</evidence>
<sequence>MLEIRRATLEDAQTAFDIRRLAIRSQCIGAYTSEQMMVWTRGAAEDGYDALMDKPFYLGFVNGEPVATGMLDLANNEIGALFVLPGFTGRGIGKQVLVYLEALARELGIKEVILDATLNAADFYRRCGYVGDEQAIYHSPSGLRLACIPMRKHLHNVR</sequence>
<proteinExistence type="predicted"/>
<keyword evidence="1" id="KW-0808">Transferase</keyword>
<dbReference type="PROSITE" id="PS51186">
    <property type="entry name" value="GNAT"/>
    <property type="match status" value="1"/>
</dbReference>
<dbReference type="Proteomes" id="UP000546584">
    <property type="component" value="Unassembled WGS sequence"/>
</dbReference>
<dbReference type="InterPro" id="IPR016181">
    <property type="entry name" value="Acyl_CoA_acyltransferase"/>
</dbReference>
<dbReference type="Pfam" id="PF00583">
    <property type="entry name" value="Acetyltransf_1"/>
    <property type="match status" value="1"/>
</dbReference>
<evidence type="ECO:0000313" key="5">
    <source>
        <dbReference type="Proteomes" id="UP000546584"/>
    </source>
</evidence>
<dbReference type="RefSeq" id="WP_177026606.1">
    <property type="nucleotide sequence ID" value="NZ_JACAQR010000028.1"/>
</dbReference>
<dbReference type="EMBL" id="JACAQR010000028">
    <property type="protein sequence ID" value="NWD44026.1"/>
    <property type="molecule type" value="Genomic_DNA"/>
</dbReference>
<dbReference type="InterPro" id="IPR000182">
    <property type="entry name" value="GNAT_dom"/>
</dbReference>
<dbReference type="InterPro" id="IPR050832">
    <property type="entry name" value="Bact_Acetyltransf"/>
</dbReference>
<dbReference type="PANTHER" id="PTHR43877">
    <property type="entry name" value="AMINOALKYLPHOSPHONATE N-ACETYLTRANSFERASE-RELATED-RELATED"/>
    <property type="match status" value="1"/>
</dbReference>
<gene>
    <name evidence="4" type="ORF">HX826_19305</name>
</gene>
<accession>A0AAJ3H5G2</accession>
<evidence type="ECO:0000256" key="2">
    <source>
        <dbReference type="ARBA" id="ARBA00023315"/>
    </source>
</evidence>
<dbReference type="GO" id="GO:0016747">
    <property type="term" value="F:acyltransferase activity, transferring groups other than amino-acyl groups"/>
    <property type="evidence" value="ECO:0007669"/>
    <property type="project" value="InterPro"/>
</dbReference>
<dbReference type="CDD" id="cd04301">
    <property type="entry name" value="NAT_SF"/>
    <property type="match status" value="1"/>
</dbReference>
<protein>
    <submittedName>
        <fullName evidence="4">GNAT family N-acetyltransferase</fullName>
    </submittedName>
</protein>
<dbReference type="PANTHER" id="PTHR43877:SF2">
    <property type="entry name" value="AMINOALKYLPHOSPHONATE N-ACETYLTRANSFERASE-RELATED"/>
    <property type="match status" value="1"/>
</dbReference>
<name>A0AAJ3H5G2_9PSED</name>
<feature type="domain" description="N-acetyltransferase" evidence="3">
    <location>
        <begin position="2"/>
        <end position="155"/>
    </location>
</feature>
<evidence type="ECO:0000313" key="4">
    <source>
        <dbReference type="EMBL" id="NWD44026.1"/>
    </source>
</evidence>
<dbReference type="SUPFAM" id="SSF55729">
    <property type="entry name" value="Acyl-CoA N-acyltransferases (Nat)"/>
    <property type="match status" value="1"/>
</dbReference>
<comment type="caution">
    <text evidence="4">The sequence shown here is derived from an EMBL/GenBank/DDBJ whole genome shotgun (WGS) entry which is preliminary data.</text>
</comment>
<organism evidence="4 5">
    <name type="scientific">Pseudomonas yamanorum</name>
    <dbReference type="NCBI Taxonomy" id="515393"/>
    <lineage>
        <taxon>Bacteria</taxon>
        <taxon>Pseudomonadati</taxon>
        <taxon>Pseudomonadota</taxon>
        <taxon>Gammaproteobacteria</taxon>
        <taxon>Pseudomonadales</taxon>
        <taxon>Pseudomonadaceae</taxon>
        <taxon>Pseudomonas</taxon>
    </lineage>
</organism>
<reference evidence="4 5" key="1">
    <citation type="submission" date="2020-04" db="EMBL/GenBank/DDBJ databases">
        <title>Molecular characterization of pseudomonads from Agaricus bisporus reveal novel blotch 2 pathogens in Western Europe.</title>
        <authorList>
            <person name="Taparia T."/>
            <person name="Krijger M."/>
            <person name="Haynes E."/>
            <person name="Elpinstone J.G."/>
            <person name="Noble R."/>
            <person name="Van Der Wolf J."/>
        </authorList>
    </citation>
    <scope>NUCLEOTIDE SEQUENCE [LARGE SCALE GENOMIC DNA]</scope>
    <source>
        <strain evidence="4 5">IPO3753</strain>
    </source>
</reference>
<dbReference type="AlphaFoldDB" id="A0AAJ3H5G2"/>
<dbReference type="Gene3D" id="3.40.630.30">
    <property type="match status" value="1"/>
</dbReference>
<keyword evidence="2" id="KW-0012">Acyltransferase</keyword>
<evidence type="ECO:0000259" key="3">
    <source>
        <dbReference type="PROSITE" id="PS51186"/>
    </source>
</evidence>